<organism evidence="1 2">
    <name type="scientific">Phlebia brevispora</name>
    <dbReference type="NCBI Taxonomy" id="194682"/>
    <lineage>
        <taxon>Eukaryota</taxon>
        <taxon>Fungi</taxon>
        <taxon>Dikarya</taxon>
        <taxon>Basidiomycota</taxon>
        <taxon>Agaricomycotina</taxon>
        <taxon>Agaricomycetes</taxon>
        <taxon>Polyporales</taxon>
        <taxon>Meruliaceae</taxon>
        <taxon>Phlebia</taxon>
    </lineage>
</organism>
<sequence length="354" mass="39992">MVEALPLHQEAGLEITPIIVGIIHSQDRACFAYGGDSSAENGKSIWSRSRSGRLKRSNTWLLLTLLICLLGECRMLCWCDLLTASKIDILHPAFDALSGSACGFLVFLKVHFAHYIVRIRDLIRLAKAYLAAKASPSKYLEGVALRVYSRVQCRDIFRIRIIYLVVKAETTPNFLRHRWTANYLYSEDSTLIKRIIFLVLEWANFLFATALSNHLLNRDGAVVDTATVHALRRTTSGLSLPAHSPSFNFPDHVMADTPEKDEHPPVAVERMAPFHNRMRLNNLLQRSNYGPRALTWEALQDGPEHNTPWTVIACINGVEYARAVRQTQKEAKEVAAAAAYRTLYREMYNASPQN</sequence>
<proteinExistence type="predicted"/>
<name>A0ACC1TEV6_9APHY</name>
<evidence type="ECO:0000313" key="1">
    <source>
        <dbReference type="EMBL" id="KAJ3559127.1"/>
    </source>
</evidence>
<dbReference type="EMBL" id="JANHOG010000044">
    <property type="protein sequence ID" value="KAJ3559127.1"/>
    <property type="molecule type" value="Genomic_DNA"/>
</dbReference>
<protein>
    <submittedName>
        <fullName evidence="1">Uncharacterized protein</fullName>
    </submittedName>
</protein>
<accession>A0ACC1TEV6</accession>
<evidence type="ECO:0000313" key="2">
    <source>
        <dbReference type="Proteomes" id="UP001148662"/>
    </source>
</evidence>
<keyword evidence="2" id="KW-1185">Reference proteome</keyword>
<comment type="caution">
    <text evidence="1">The sequence shown here is derived from an EMBL/GenBank/DDBJ whole genome shotgun (WGS) entry which is preliminary data.</text>
</comment>
<dbReference type="Proteomes" id="UP001148662">
    <property type="component" value="Unassembled WGS sequence"/>
</dbReference>
<gene>
    <name evidence="1" type="ORF">NM688_g526</name>
</gene>
<reference evidence="1" key="1">
    <citation type="submission" date="2022-07" db="EMBL/GenBank/DDBJ databases">
        <title>Genome Sequence of Phlebia brevispora.</title>
        <authorList>
            <person name="Buettner E."/>
        </authorList>
    </citation>
    <scope>NUCLEOTIDE SEQUENCE</scope>
    <source>
        <strain evidence="1">MPL23</strain>
    </source>
</reference>